<dbReference type="PANTHER" id="PTHR38589">
    <property type="entry name" value="BLR0621 PROTEIN"/>
    <property type="match status" value="1"/>
</dbReference>
<organism evidence="3 4">
    <name type="scientific">Streptomyces gobitricini</name>
    <dbReference type="NCBI Taxonomy" id="68211"/>
    <lineage>
        <taxon>Bacteria</taxon>
        <taxon>Bacillati</taxon>
        <taxon>Actinomycetota</taxon>
        <taxon>Actinomycetes</taxon>
        <taxon>Kitasatosporales</taxon>
        <taxon>Streptomycetaceae</taxon>
        <taxon>Streptomyces</taxon>
    </lineage>
</organism>
<evidence type="ECO:0000256" key="1">
    <source>
        <dbReference type="SAM" id="MobiDB-lite"/>
    </source>
</evidence>
<feature type="region of interest" description="Disordered" evidence="1">
    <location>
        <begin position="1"/>
        <end position="113"/>
    </location>
</feature>
<accession>A0ABP5ZQ76</accession>
<feature type="compositionally biased region" description="Basic and acidic residues" evidence="1">
    <location>
        <begin position="46"/>
        <end position="64"/>
    </location>
</feature>
<evidence type="ECO:0000313" key="3">
    <source>
        <dbReference type="EMBL" id="GAA2501359.1"/>
    </source>
</evidence>
<evidence type="ECO:0000313" key="4">
    <source>
        <dbReference type="Proteomes" id="UP001499942"/>
    </source>
</evidence>
<name>A0ABP5ZQ76_9ACTN</name>
<feature type="compositionally biased region" description="Low complexity" evidence="1">
    <location>
        <begin position="73"/>
        <end position="97"/>
    </location>
</feature>
<reference evidence="4" key="1">
    <citation type="journal article" date="2019" name="Int. J. Syst. Evol. Microbiol.">
        <title>The Global Catalogue of Microorganisms (GCM) 10K type strain sequencing project: providing services to taxonomists for standard genome sequencing and annotation.</title>
        <authorList>
            <consortium name="The Broad Institute Genomics Platform"/>
            <consortium name="The Broad Institute Genome Sequencing Center for Infectious Disease"/>
            <person name="Wu L."/>
            <person name="Ma J."/>
        </authorList>
    </citation>
    <scope>NUCLEOTIDE SEQUENCE [LARGE SCALE GENOMIC DNA]</scope>
    <source>
        <strain evidence="4">JCM 5062</strain>
    </source>
</reference>
<gene>
    <name evidence="3" type="ORF">GCM10010393_37250</name>
</gene>
<sequence length="357" mass="37303">MFCQRRCGGLGACSGRPLSPSPPEGGPAPAACAAHGTGTSASHGADGPRHAERSGRRPDEEPTAYRRKKDHAGTTPNGPRPPAAAAALRPPHTGAARPPDRPRPGGAGPAGHVRSGAMRLGLVLASVLASLLLPAPAAHGDGAPLPARMADTGGGTQLITAEAPSTGSTTGTVTWWDRRGGRWVRAGAAPARFGANGLVEGDRRRQGTSTTPTGLYPLPYAFGIDAAPPGAGVRYRRVTRDSWWCQDNRSRAYNRWVEGLPPDCRAAEAEHLVTYGRRYAHALVIGFNYDRPVRGRGAGIFLHVEGRGPTAGCVAVPAEAMRRILAWAEPARRPHIAIGTSGRPGGDTDGRTAIVRY</sequence>
<feature type="domain" description="L,D-TPase catalytic" evidence="2">
    <location>
        <begin position="173"/>
        <end position="331"/>
    </location>
</feature>
<dbReference type="EMBL" id="BAAASR010000019">
    <property type="protein sequence ID" value="GAA2501359.1"/>
    <property type="molecule type" value="Genomic_DNA"/>
</dbReference>
<keyword evidence="4" id="KW-1185">Reference proteome</keyword>
<feature type="compositionally biased region" description="Low complexity" evidence="1">
    <location>
        <begin position="27"/>
        <end position="38"/>
    </location>
</feature>
<dbReference type="PANTHER" id="PTHR38589:SF1">
    <property type="entry name" value="BLR0621 PROTEIN"/>
    <property type="match status" value="1"/>
</dbReference>
<protein>
    <recommendedName>
        <fullName evidence="2">L,D-TPase catalytic domain-containing protein</fullName>
    </recommendedName>
</protein>
<feature type="region of interest" description="Disordered" evidence="1">
    <location>
        <begin position="144"/>
        <end position="172"/>
    </location>
</feature>
<evidence type="ECO:0000259" key="2">
    <source>
        <dbReference type="Pfam" id="PF03734"/>
    </source>
</evidence>
<comment type="caution">
    <text evidence="3">The sequence shown here is derived from an EMBL/GenBank/DDBJ whole genome shotgun (WGS) entry which is preliminary data.</text>
</comment>
<dbReference type="Proteomes" id="UP001499942">
    <property type="component" value="Unassembled WGS sequence"/>
</dbReference>
<dbReference type="InterPro" id="IPR005490">
    <property type="entry name" value="LD_TPept_cat_dom"/>
</dbReference>
<dbReference type="Pfam" id="PF03734">
    <property type="entry name" value="YkuD"/>
    <property type="match status" value="1"/>
</dbReference>
<proteinExistence type="predicted"/>